<gene>
    <name evidence="2" type="ORF">ACD_3C00082G0010</name>
</gene>
<dbReference type="AlphaFoldDB" id="K2FZ93"/>
<organism evidence="2">
    <name type="scientific">uncultured bacterium</name>
    <name type="common">gcode 4</name>
    <dbReference type="NCBI Taxonomy" id="1234023"/>
    <lineage>
        <taxon>Bacteria</taxon>
        <taxon>environmental samples</taxon>
    </lineage>
</organism>
<accession>K2FZ93</accession>
<feature type="signal peptide" evidence="1">
    <location>
        <begin position="1"/>
        <end position="20"/>
    </location>
</feature>
<dbReference type="EMBL" id="AMFJ01000356">
    <property type="protein sequence ID" value="EKE28298.1"/>
    <property type="molecule type" value="Genomic_DNA"/>
</dbReference>
<sequence>MKKILLLLTSLFILSSEANAAAGSCSLKDGPSEWVKEYITNITTVLSEIQKEASSSSCWESWTWSFDNFLGNWDKAIQEMTWDVNQILTHDWFLSSWEFNLAPLFWWKIPQQFYRDHDLIEKQTDYINVTQKAVGSKCALDLAPKSTKLINAAKTYNVDTATLSTILWWFRKINNKWTALFRCNVVGSISWCESDDENNPFYTDIINWYSIDVLKSCVAEDTSMSELWKKITKIFNWEFWFWKIKDWIKDWQESIKLLSGVTWWGWKDYEKRERELLAKELSRQWLSATQASAILKNLDCMNNSVNVLNECIFKGISDWISRLKWVVTQAFIDVNKQVWEVNDVKYERRYYEQFDAITSDIQTQYKNLEILLSVQNKTQEKTVANLIQLHQNLIDTNKKLEDTIKPANESCKKQAQDEPCP</sequence>
<proteinExistence type="predicted"/>
<name>K2FZ93_9BACT</name>
<comment type="caution">
    <text evidence="2">The sequence shown here is derived from an EMBL/GenBank/DDBJ whole genome shotgun (WGS) entry which is preliminary data.</text>
</comment>
<feature type="chain" id="PRO_5017391501" evidence="1">
    <location>
        <begin position="21"/>
        <end position="421"/>
    </location>
</feature>
<protein>
    <submittedName>
        <fullName evidence="2">Uncharacterized protein</fullName>
    </submittedName>
</protein>
<evidence type="ECO:0000256" key="1">
    <source>
        <dbReference type="SAM" id="SignalP"/>
    </source>
</evidence>
<keyword evidence="1" id="KW-0732">Signal</keyword>
<reference evidence="2" key="1">
    <citation type="journal article" date="2012" name="Science">
        <title>Fermentation, hydrogen, and sulfur metabolism in multiple uncultivated bacterial phyla.</title>
        <authorList>
            <person name="Wrighton K.C."/>
            <person name="Thomas B.C."/>
            <person name="Sharon I."/>
            <person name="Miller C.S."/>
            <person name="Castelle C.J."/>
            <person name="VerBerkmoes N.C."/>
            <person name="Wilkins M.J."/>
            <person name="Hettich R.L."/>
            <person name="Lipton M.S."/>
            <person name="Williams K.H."/>
            <person name="Long P.E."/>
            <person name="Banfield J.F."/>
        </authorList>
    </citation>
    <scope>NUCLEOTIDE SEQUENCE [LARGE SCALE GENOMIC DNA]</scope>
</reference>
<evidence type="ECO:0000313" key="2">
    <source>
        <dbReference type="EMBL" id="EKE28298.1"/>
    </source>
</evidence>